<gene>
    <name evidence="4" type="ORF">FOMPIDRAFT_1139999</name>
</gene>
<feature type="transmembrane region" description="Helical" evidence="2">
    <location>
        <begin position="101"/>
        <end position="122"/>
    </location>
</feature>
<evidence type="ECO:0000313" key="4">
    <source>
        <dbReference type="EMBL" id="EPT05055.1"/>
    </source>
</evidence>
<keyword evidence="2" id="KW-0472">Membrane</keyword>
<dbReference type="GO" id="GO:0032933">
    <property type="term" value="P:SREBP signaling pathway"/>
    <property type="evidence" value="ECO:0007669"/>
    <property type="project" value="InterPro"/>
</dbReference>
<sequence>MHRYDGQRKHIVHSLSAVLYQLHILSFLLSPSTWILLFRLGCHFHLSTPRDLDQTRTLRFWLFLIIMFNWGALWNHAQEGAAQGRSVVLDFIGMSYEPSKAHLLALDFFIIFLSMVLVTIAYEISYAADMPPETPDPLSPLLATPTSPLSFDTHEQPKSTYVLDLRLSTVIARLRHPPPLPSPRNASNDDLLPMPNTTTGRLASGLQMLLRARQQQRQRARRTTATRPQDGNAGGREGDSDSDEGEEERQDVPGGLHMDRT</sequence>
<organism evidence="4 5">
    <name type="scientific">Fomitopsis schrenkii</name>
    <name type="common">Brown rot fungus</name>
    <dbReference type="NCBI Taxonomy" id="2126942"/>
    <lineage>
        <taxon>Eukaryota</taxon>
        <taxon>Fungi</taxon>
        <taxon>Dikarya</taxon>
        <taxon>Basidiomycota</taxon>
        <taxon>Agaricomycotina</taxon>
        <taxon>Agaricomycetes</taxon>
        <taxon>Polyporales</taxon>
        <taxon>Fomitopsis</taxon>
    </lineage>
</organism>
<evidence type="ECO:0000256" key="1">
    <source>
        <dbReference type="SAM" id="MobiDB-lite"/>
    </source>
</evidence>
<feature type="transmembrane region" description="Helical" evidence="2">
    <location>
        <begin position="58"/>
        <end position="77"/>
    </location>
</feature>
<evidence type="ECO:0000259" key="3">
    <source>
        <dbReference type="Pfam" id="PF08508"/>
    </source>
</evidence>
<keyword evidence="2" id="KW-0812">Transmembrane</keyword>
<accession>S8G473</accession>
<name>S8G473_FOMSC</name>
<reference evidence="4 5" key="1">
    <citation type="journal article" date="2012" name="Science">
        <title>The Paleozoic origin of enzymatic lignin decomposition reconstructed from 31 fungal genomes.</title>
        <authorList>
            <person name="Floudas D."/>
            <person name="Binder M."/>
            <person name="Riley R."/>
            <person name="Barry K."/>
            <person name="Blanchette R.A."/>
            <person name="Henrissat B."/>
            <person name="Martinez A.T."/>
            <person name="Otillar R."/>
            <person name="Spatafora J.W."/>
            <person name="Yadav J.S."/>
            <person name="Aerts A."/>
            <person name="Benoit I."/>
            <person name="Boyd A."/>
            <person name="Carlson A."/>
            <person name="Copeland A."/>
            <person name="Coutinho P.M."/>
            <person name="de Vries R.P."/>
            <person name="Ferreira P."/>
            <person name="Findley K."/>
            <person name="Foster B."/>
            <person name="Gaskell J."/>
            <person name="Glotzer D."/>
            <person name="Gorecki P."/>
            <person name="Heitman J."/>
            <person name="Hesse C."/>
            <person name="Hori C."/>
            <person name="Igarashi K."/>
            <person name="Jurgens J.A."/>
            <person name="Kallen N."/>
            <person name="Kersten P."/>
            <person name="Kohler A."/>
            <person name="Kuees U."/>
            <person name="Kumar T.K.A."/>
            <person name="Kuo A."/>
            <person name="LaButti K."/>
            <person name="Larrondo L.F."/>
            <person name="Lindquist E."/>
            <person name="Ling A."/>
            <person name="Lombard V."/>
            <person name="Lucas S."/>
            <person name="Lundell T."/>
            <person name="Martin R."/>
            <person name="McLaughlin D.J."/>
            <person name="Morgenstern I."/>
            <person name="Morin E."/>
            <person name="Murat C."/>
            <person name="Nagy L.G."/>
            <person name="Nolan M."/>
            <person name="Ohm R.A."/>
            <person name="Patyshakuliyeva A."/>
            <person name="Rokas A."/>
            <person name="Ruiz-Duenas F.J."/>
            <person name="Sabat G."/>
            <person name="Salamov A."/>
            <person name="Samejima M."/>
            <person name="Schmutz J."/>
            <person name="Slot J.C."/>
            <person name="St John F."/>
            <person name="Stenlid J."/>
            <person name="Sun H."/>
            <person name="Sun S."/>
            <person name="Syed K."/>
            <person name="Tsang A."/>
            <person name="Wiebenga A."/>
            <person name="Young D."/>
            <person name="Pisabarro A."/>
            <person name="Eastwood D.C."/>
            <person name="Martin F."/>
            <person name="Cullen D."/>
            <person name="Grigoriev I.V."/>
            <person name="Hibbett D.S."/>
        </authorList>
    </citation>
    <scope>NUCLEOTIDE SEQUENCE</scope>
    <source>
        <strain evidence="5">FP-58527</strain>
    </source>
</reference>
<dbReference type="Proteomes" id="UP000015241">
    <property type="component" value="Unassembled WGS sequence"/>
</dbReference>
<dbReference type="Pfam" id="PF08508">
    <property type="entry name" value="DUF1746"/>
    <property type="match status" value="1"/>
</dbReference>
<dbReference type="InterPro" id="IPR013715">
    <property type="entry name" value="DUF1746"/>
</dbReference>
<dbReference type="AlphaFoldDB" id="S8G473"/>
<evidence type="ECO:0000313" key="5">
    <source>
        <dbReference type="Proteomes" id="UP000015241"/>
    </source>
</evidence>
<proteinExistence type="predicted"/>
<feature type="transmembrane region" description="Helical" evidence="2">
    <location>
        <begin position="20"/>
        <end position="38"/>
    </location>
</feature>
<feature type="region of interest" description="Disordered" evidence="1">
    <location>
        <begin position="175"/>
        <end position="261"/>
    </location>
</feature>
<dbReference type="PANTHER" id="PTHR39405:SF1">
    <property type="entry name" value="DSC E3 UBIQUITIN LIGASE COMPLEX SUBUNIT 4"/>
    <property type="match status" value="1"/>
</dbReference>
<dbReference type="GO" id="GO:0044695">
    <property type="term" value="C:Dsc E3 ubiquitin ligase complex"/>
    <property type="evidence" value="ECO:0007669"/>
    <property type="project" value="InterPro"/>
</dbReference>
<dbReference type="GO" id="GO:0005783">
    <property type="term" value="C:endoplasmic reticulum"/>
    <property type="evidence" value="ECO:0007669"/>
    <property type="project" value="TreeGrafter"/>
</dbReference>
<feature type="domain" description="DUF1746" evidence="3">
    <location>
        <begin position="14"/>
        <end position="116"/>
    </location>
</feature>
<dbReference type="InParanoid" id="S8G473"/>
<keyword evidence="5" id="KW-1185">Reference proteome</keyword>
<keyword evidence="2" id="KW-1133">Transmembrane helix</keyword>
<dbReference type="HOGENOM" id="CLU_094671_0_0_1"/>
<protein>
    <recommendedName>
        <fullName evidence="3">DUF1746 domain-containing protein</fullName>
    </recommendedName>
</protein>
<dbReference type="EMBL" id="KE504125">
    <property type="protein sequence ID" value="EPT05055.1"/>
    <property type="molecule type" value="Genomic_DNA"/>
</dbReference>
<dbReference type="InterPro" id="IPR038967">
    <property type="entry name" value="Dsc4-like"/>
</dbReference>
<evidence type="ECO:0000256" key="2">
    <source>
        <dbReference type="SAM" id="Phobius"/>
    </source>
</evidence>
<feature type="compositionally biased region" description="Basic residues" evidence="1">
    <location>
        <begin position="214"/>
        <end position="224"/>
    </location>
</feature>
<feature type="compositionally biased region" description="Acidic residues" evidence="1">
    <location>
        <begin position="240"/>
        <end position="249"/>
    </location>
</feature>
<dbReference type="OrthoDB" id="5428737at2759"/>
<dbReference type="PANTHER" id="PTHR39405">
    <property type="entry name" value="DSC E3 UBIQUITIN LIGASE COMPLEX SUBUNIT 4"/>
    <property type="match status" value="1"/>
</dbReference>
<dbReference type="eggNOG" id="ENOG502S8Z6">
    <property type="taxonomic scope" value="Eukaryota"/>
</dbReference>